<accession>A0ABR3LY27</accession>
<protein>
    <recommendedName>
        <fullName evidence="1">Transposase Tc1-like domain-containing protein</fullName>
    </recommendedName>
</protein>
<evidence type="ECO:0000259" key="1">
    <source>
        <dbReference type="Pfam" id="PF01498"/>
    </source>
</evidence>
<sequence length="159" mass="18001">MPRGTVFSIVKKFTETGEVTNLPGRGRKKKTTPRTDRLIRQLAMKNRNIPAEKIAAEVKKATDTELCAQTIRNRLNDIGLHGRIPRKKTLISGRDEIKRLQFAQEHINKSVEFWKSILWSDGQTKMWIEGGALKPEPLSDRVTPIDQVLTATTDRGAVQ</sequence>
<feature type="domain" description="Transposase Tc1-like" evidence="1">
    <location>
        <begin position="36"/>
        <end position="108"/>
    </location>
</feature>
<dbReference type="Pfam" id="PF01498">
    <property type="entry name" value="HTH_Tnp_Tc3_2"/>
    <property type="match status" value="1"/>
</dbReference>
<proteinExistence type="predicted"/>
<gene>
    <name evidence="2" type="ORF">QQF64_011883</name>
</gene>
<organism evidence="2 3">
    <name type="scientific">Cirrhinus molitorella</name>
    <name type="common">mud carp</name>
    <dbReference type="NCBI Taxonomy" id="172907"/>
    <lineage>
        <taxon>Eukaryota</taxon>
        <taxon>Metazoa</taxon>
        <taxon>Chordata</taxon>
        <taxon>Craniata</taxon>
        <taxon>Vertebrata</taxon>
        <taxon>Euteleostomi</taxon>
        <taxon>Actinopterygii</taxon>
        <taxon>Neopterygii</taxon>
        <taxon>Teleostei</taxon>
        <taxon>Ostariophysi</taxon>
        <taxon>Cypriniformes</taxon>
        <taxon>Cyprinidae</taxon>
        <taxon>Labeoninae</taxon>
        <taxon>Labeonini</taxon>
        <taxon>Cirrhinus</taxon>
    </lineage>
</organism>
<comment type="caution">
    <text evidence="2">The sequence shown here is derived from an EMBL/GenBank/DDBJ whole genome shotgun (WGS) entry which is preliminary data.</text>
</comment>
<reference evidence="2 3" key="1">
    <citation type="submission" date="2023-09" db="EMBL/GenBank/DDBJ databases">
        <authorList>
            <person name="Wang M."/>
        </authorList>
    </citation>
    <scope>NUCLEOTIDE SEQUENCE [LARGE SCALE GENOMIC DNA]</scope>
    <source>
        <strain evidence="2">GT-2023</strain>
        <tissue evidence="2">Liver</tissue>
    </source>
</reference>
<dbReference type="InterPro" id="IPR009057">
    <property type="entry name" value="Homeodomain-like_sf"/>
</dbReference>
<dbReference type="Proteomes" id="UP001558613">
    <property type="component" value="Unassembled WGS sequence"/>
</dbReference>
<dbReference type="SUPFAM" id="SSF46689">
    <property type="entry name" value="Homeodomain-like"/>
    <property type="match status" value="1"/>
</dbReference>
<evidence type="ECO:0000313" key="2">
    <source>
        <dbReference type="EMBL" id="KAL1256338.1"/>
    </source>
</evidence>
<dbReference type="InterPro" id="IPR036397">
    <property type="entry name" value="RNaseH_sf"/>
</dbReference>
<evidence type="ECO:0000313" key="3">
    <source>
        <dbReference type="Proteomes" id="UP001558613"/>
    </source>
</evidence>
<dbReference type="InterPro" id="IPR002492">
    <property type="entry name" value="Transposase_Tc1-like"/>
</dbReference>
<name>A0ABR3LY27_9TELE</name>
<dbReference type="Gene3D" id="3.30.420.10">
    <property type="entry name" value="Ribonuclease H-like superfamily/Ribonuclease H"/>
    <property type="match status" value="1"/>
</dbReference>
<keyword evidence="3" id="KW-1185">Reference proteome</keyword>
<dbReference type="EMBL" id="JAYMGO010000018">
    <property type="protein sequence ID" value="KAL1256338.1"/>
    <property type="molecule type" value="Genomic_DNA"/>
</dbReference>